<proteinExistence type="predicted"/>
<feature type="domain" description="Reverse transcriptase Ty1/copia-type" evidence="2">
    <location>
        <begin position="80"/>
        <end position="200"/>
    </location>
</feature>
<accession>A0A1U7YWB1</accession>
<evidence type="ECO:0000256" key="1">
    <source>
        <dbReference type="SAM" id="MobiDB-lite"/>
    </source>
</evidence>
<keyword evidence="3" id="KW-1185">Reference proteome</keyword>
<evidence type="ECO:0000259" key="2">
    <source>
        <dbReference type="Pfam" id="PF07727"/>
    </source>
</evidence>
<organism evidence="3 4">
    <name type="scientific">Nicotiana sylvestris</name>
    <name type="common">Wood tobacco</name>
    <name type="synonym">South American tobacco</name>
    <dbReference type="NCBI Taxonomy" id="4096"/>
    <lineage>
        <taxon>Eukaryota</taxon>
        <taxon>Viridiplantae</taxon>
        <taxon>Streptophyta</taxon>
        <taxon>Embryophyta</taxon>
        <taxon>Tracheophyta</taxon>
        <taxon>Spermatophyta</taxon>
        <taxon>Magnoliopsida</taxon>
        <taxon>eudicotyledons</taxon>
        <taxon>Gunneridae</taxon>
        <taxon>Pentapetalae</taxon>
        <taxon>asterids</taxon>
        <taxon>lamiids</taxon>
        <taxon>Solanales</taxon>
        <taxon>Solanaceae</taxon>
        <taxon>Nicotianoideae</taxon>
        <taxon>Nicotianeae</taxon>
        <taxon>Nicotiana</taxon>
    </lineage>
</organism>
<evidence type="ECO:0000313" key="4">
    <source>
        <dbReference type="RefSeq" id="XP_009803474.1"/>
    </source>
</evidence>
<dbReference type="Pfam" id="PF07727">
    <property type="entry name" value="RVT_2"/>
    <property type="match status" value="1"/>
</dbReference>
<name>A0A1U7YWB1_NICSY</name>
<sequence>MANGKADLMSQVKESSDENVVELPANSEELGPSITTIEAKNRDVDAILGTPNAEQKSGSHTSIDANDGSHMDEPSPSYPETHAPRAWYKRLSRFLLENGFTREKIENTLFLKKSRRNLLIVQVYVDDIIFGATNDSLCEEFVKLMGSEFKMTIIGELNFFLGIQVKKTSKETMISQQKYIKELLKRFEMESSKTIDTPIATSTRPDMDEPSSSVNMHGNYRTNKQLMTLQFLKDNAHIFKISQGTLFP</sequence>
<dbReference type="RefSeq" id="XP_009803474.1">
    <property type="nucleotide sequence ID" value="XM_009805172.1"/>
</dbReference>
<dbReference type="Proteomes" id="UP000189701">
    <property type="component" value="Unplaced"/>
</dbReference>
<feature type="region of interest" description="Disordered" evidence="1">
    <location>
        <begin position="1"/>
        <end position="81"/>
    </location>
</feature>
<dbReference type="AlphaFoldDB" id="A0A1U7YWB1"/>
<dbReference type="InterPro" id="IPR013103">
    <property type="entry name" value="RVT_2"/>
</dbReference>
<protein>
    <submittedName>
        <fullName evidence="4">Uncharacterized protein LOC104248845</fullName>
    </submittedName>
</protein>
<reference evidence="3" key="1">
    <citation type="journal article" date="2013" name="Genome Biol.">
        <title>Reference genomes and transcriptomes of Nicotiana sylvestris and Nicotiana tomentosiformis.</title>
        <authorList>
            <person name="Sierro N."/>
            <person name="Battey J.N."/>
            <person name="Ouadi S."/>
            <person name="Bovet L."/>
            <person name="Goepfert S."/>
            <person name="Bakaher N."/>
            <person name="Peitsch M.C."/>
            <person name="Ivanov N.V."/>
        </authorList>
    </citation>
    <scope>NUCLEOTIDE SEQUENCE [LARGE SCALE GENOMIC DNA]</scope>
</reference>
<dbReference type="eggNOG" id="KOG0017">
    <property type="taxonomic scope" value="Eukaryota"/>
</dbReference>
<gene>
    <name evidence="4" type="primary">LOC104248845</name>
</gene>
<evidence type="ECO:0000313" key="3">
    <source>
        <dbReference type="Proteomes" id="UP000189701"/>
    </source>
</evidence>
<feature type="compositionally biased region" description="Polar residues" evidence="1">
    <location>
        <begin position="52"/>
        <end position="64"/>
    </location>
</feature>
<reference evidence="4" key="2">
    <citation type="submission" date="2025-08" db="UniProtKB">
        <authorList>
            <consortium name="RefSeq"/>
        </authorList>
    </citation>
    <scope>IDENTIFICATION</scope>
    <source>
        <tissue evidence="4">Leaf</tissue>
    </source>
</reference>
<dbReference type="STRING" id="4096.A0A1U7YWB1"/>